<dbReference type="InterPro" id="IPR002293">
    <property type="entry name" value="AA/rel_permease1"/>
</dbReference>
<keyword evidence="5 9" id="KW-0812">Transmembrane</keyword>
<dbReference type="EMBL" id="CP007128">
    <property type="protein sequence ID" value="AHG91760.1"/>
    <property type="molecule type" value="Genomic_DNA"/>
</dbReference>
<keyword evidence="6 9" id="KW-1133">Transmembrane helix</keyword>
<evidence type="ECO:0000256" key="7">
    <source>
        <dbReference type="ARBA" id="ARBA00023136"/>
    </source>
</evidence>
<proteinExistence type="inferred from homology"/>
<evidence type="ECO:0000313" key="10">
    <source>
        <dbReference type="EMBL" id="AHG91760.1"/>
    </source>
</evidence>
<accession>W0RN71</accession>
<dbReference type="PANTHER" id="PTHR42770:SF18">
    <property type="entry name" value="ARGININE_AGMATINE ANTIPORTER"/>
    <property type="match status" value="1"/>
</dbReference>
<comment type="similarity">
    <text evidence="2">Belongs to the amino acid-polyamine-organocation (APC) superfamily. Basic amino acid/polyamine antiporter (APA) (TC 2.A.3.2) family.</text>
</comment>
<dbReference type="GO" id="GO:0005886">
    <property type="term" value="C:plasma membrane"/>
    <property type="evidence" value="ECO:0007669"/>
    <property type="project" value="UniProtKB-SubCell"/>
</dbReference>
<evidence type="ECO:0000256" key="2">
    <source>
        <dbReference type="ARBA" id="ARBA00008220"/>
    </source>
</evidence>
<feature type="transmembrane region" description="Helical" evidence="9">
    <location>
        <begin position="230"/>
        <end position="249"/>
    </location>
</feature>
<evidence type="ECO:0000256" key="9">
    <source>
        <dbReference type="SAM" id="Phobius"/>
    </source>
</evidence>
<dbReference type="Gene3D" id="1.20.1740.10">
    <property type="entry name" value="Amino acid/polyamine transporter I"/>
    <property type="match status" value="1"/>
</dbReference>
<dbReference type="AlphaFoldDB" id="W0RN71"/>
<feature type="transmembrane region" description="Helical" evidence="9">
    <location>
        <begin position="121"/>
        <end position="145"/>
    </location>
</feature>
<feature type="transmembrane region" description="Helical" evidence="9">
    <location>
        <begin position="157"/>
        <end position="180"/>
    </location>
</feature>
<dbReference type="PATRIC" id="fig|861299.3.peg.4280"/>
<feature type="transmembrane region" description="Helical" evidence="9">
    <location>
        <begin position="47"/>
        <end position="70"/>
    </location>
</feature>
<dbReference type="HOGENOM" id="CLU_007946_15_12_0"/>
<dbReference type="STRING" id="861299.J421_4223"/>
<dbReference type="InterPro" id="IPR050367">
    <property type="entry name" value="APC_superfamily"/>
</dbReference>
<feature type="transmembrane region" description="Helical" evidence="9">
    <location>
        <begin position="280"/>
        <end position="304"/>
    </location>
</feature>
<evidence type="ECO:0000256" key="4">
    <source>
        <dbReference type="ARBA" id="ARBA00022475"/>
    </source>
</evidence>
<dbReference type="Pfam" id="PF13520">
    <property type="entry name" value="AA_permease_2"/>
    <property type="match status" value="1"/>
</dbReference>
<feature type="transmembrane region" description="Helical" evidence="9">
    <location>
        <begin position="12"/>
        <end position="35"/>
    </location>
</feature>
<dbReference type="Proteomes" id="UP000019151">
    <property type="component" value="Chromosome"/>
</dbReference>
<dbReference type="PIRSF" id="PIRSF006060">
    <property type="entry name" value="AA_transporter"/>
    <property type="match status" value="1"/>
</dbReference>
<evidence type="ECO:0000256" key="3">
    <source>
        <dbReference type="ARBA" id="ARBA00021069"/>
    </source>
</evidence>
<feature type="transmembrane region" description="Helical" evidence="9">
    <location>
        <begin position="192"/>
        <end position="210"/>
    </location>
</feature>
<sequence>MAQVSASSDRSLVRALGPWTLAAAIVNVTIGGSIFRLPATVAGALGGAAPLAYLLCTLAVGLVVLCFAEAGSRVSLTGGPYAYVEVAFGPFVGFLSGVLLWLAGTFALAAVATLLADAVAAMVPALAGVVARAAVMLVVFVALSWVNIVGVRQGARLNLVLTAVKLVPLLLVIAFGALAARPGNLAMGTVPSFGAVTRTSVVLIFAYLGIESALVPSGEVHEPARTVPRAIAIAMVSVTLIYLALHLAAEGVLGPALATSTVPLADTAGAAIGPWGRTMVLAGATLSMLAYVSGMILAMPRALYAFGRDGFLPRALAAVHATHRTPHVAIVVQATIVWLLAVSGTFEKLAIIANVAILLLYIACAAAAWELRRRDVRAGGTPFRVPFAGVIPALAIAVILGLLTSVQPNEWAVLAIVLAVSAAVFALTRSRRATRQPAS</sequence>
<feature type="transmembrane region" description="Helical" evidence="9">
    <location>
        <begin position="383"/>
        <end position="405"/>
    </location>
</feature>
<evidence type="ECO:0000313" key="11">
    <source>
        <dbReference type="Proteomes" id="UP000019151"/>
    </source>
</evidence>
<evidence type="ECO:0000256" key="5">
    <source>
        <dbReference type="ARBA" id="ARBA00022692"/>
    </source>
</evidence>
<evidence type="ECO:0000256" key="6">
    <source>
        <dbReference type="ARBA" id="ARBA00022989"/>
    </source>
</evidence>
<name>W0RN71_9BACT</name>
<dbReference type="InParanoid" id="W0RN71"/>
<dbReference type="KEGG" id="gba:J421_4223"/>
<dbReference type="eggNOG" id="COG0531">
    <property type="taxonomic scope" value="Bacteria"/>
</dbReference>
<feature type="transmembrane region" description="Helical" evidence="9">
    <location>
        <begin position="325"/>
        <end position="343"/>
    </location>
</feature>
<organism evidence="10 11">
    <name type="scientific">Gemmatirosa kalamazoonensis</name>
    <dbReference type="NCBI Taxonomy" id="861299"/>
    <lineage>
        <taxon>Bacteria</taxon>
        <taxon>Pseudomonadati</taxon>
        <taxon>Gemmatimonadota</taxon>
        <taxon>Gemmatimonadia</taxon>
        <taxon>Gemmatimonadales</taxon>
        <taxon>Gemmatimonadaceae</taxon>
        <taxon>Gemmatirosa</taxon>
    </lineage>
</organism>
<keyword evidence="7 9" id="KW-0472">Membrane</keyword>
<comment type="function">
    <text evidence="8">Major component of the acid-resistance (AR) system allowing enteric pathogens to survive the acidic environment in the stomach. Exchanges extracellular arginine for its intracellular decarboxylation product agmatine (Agm) thereby expelling intracellular protons. Probably undergoes several conformational states in order to translocate the substrate across the membrane; keeps the substrate accessible to only 1 side of the membrane at a time by opening and closing 3 membrane-internal gates.</text>
</comment>
<reference evidence="10 11" key="1">
    <citation type="journal article" date="2014" name="Genome Announc.">
        <title>Genome Sequence and Methylome of Soil Bacterium Gemmatirosa kalamazoonensis KBS708T, a Member of the Rarely Cultivated Gemmatimonadetes Phylum.</title>
        <authorList>
            <person name="Debruyn J.M."/>
            <person name="Radosevich M."/>
            <person name="Wommack K.E."/>
            <person name="Polson S.W."/>
            <person name="Hauser L.J."/>
            <person name="Fawaz M.N."/>
            <person name="Korlach J."/>
            <person name="Tsai Y.C."/>
        </authorList>
    </citation>
    <scope>NUCLEOTIDE SEQUENCE [LARGE SCALE GENOMIC DNA]</scope>
    <source>
        <strain evidence="10 11">KBS708</strain>
    </source>
</reference>
<feature type="transmembrane region" description="Helical" evidence="9">
    <location>
        <begin position="411"/>
        <end position="428"/>
    </location>
</feature>
<gene>
    <name evidence="10" type="ORF">J421_4223</name>
</gene>
<feature type="transmembrane region" description="Helical" evidence="9">
    <location>
        <begin position="349"/>
        <end position="371"/>
    </location>
</feature>
<protein>
    <recommendedName>
        <fullName evidence="3">Arginine/agmatine antiporter</fullName>
    </recommendedName>
</protein>
<dbReference type="PANTHER" id="PTHR42770">
    <property type="entry name" value="AMINO ACID TRANSPORTER-RELATED"/>
    <property type="match status" value="1"/>
</dbReference>
<keyword evidence="4" id="KW-1003">Cell membrane</keyword>
<feature type="transmembrane region" description="Helical" evidence="9">
    <location>
        <begin position="82"/>
        <end position="115"/>
    </location>
</feature>
<evidence type="ECO:0000256" key="1">
    <source>
        <dbReference type="ARBA" id="ARBA00004651"/>
    </source>
</evidence>
<evidence type="ECO:0000256" key="8">
    <source>
        <dbReference type="ARBA" id="ARBA00045636"/>
    </source>
</evidence>
<keyword evidence="11" id="KW-1185">Reference proteome</keyword>
<dbReference type="GO" id="GO:0022857">
    <property type="term" value="F:transmembrane transporter activity"/>
    <property type="evidence" value="ECO:0007669"/>
    <property type="project" value="InterPro"/>
</dbReference>
<comment type="subcellular location">
    <subcellularLocation>
        <location evidence="1">Cell membrane</location>
        <topology evidence="1">Multi-pass membrane protein</topology>
    </subcellularLocation>
</comment>